<evidence type="ECO:0000256" key="1">
    <source>
        <dbReference type="SAM" id="Phobius"/>
    </source>
</evidence>
<keyword evidence="1" id="KW-1133">Transmembrane helix</keyword>
<comment type="caution">
    <text evidence="2">The sequence shown here is derived from an EMBL/GenBank/DDBJ whole genome shotgun (WGS) entry which is preliminary data.</text>
</comment>
<dbReference type="PANTHER" id="PTHR14009:SF34">
    <property type="entry name" value="LETM1 RBD DOMAIN-CONTAINING PROTEIN"/>
    <property type="match status" value="1"/>
</dbReference>
<dbReference type="EMBL" id="CM031826">
    <property type="protein sequence ID" value="KAG6727838.1"/>
    <property type="molecule type" value="Genomic_DNA"/>
</dbReference>
<proteinExistence type="predicted"/>
<keyword evidence="1" id="KW-0472">Membrane</keyword>
<sequence length="514" mass="58236">MAAQVVVYVLMKMAVEVEILLSSERRNDTSPVREILSPKVNMVGEHIENQLSMRQSGLEEWFKEVELPRIAGFFLPMLKSWSMEYAGSGVAGIIVAISCCAAVRKLGSKRTCCHLFTFSIEDVLVQLMDLSHGLVSVDKLHHLATEAGFELDFLTHFGTEVFSGNASEELEFWIGLAQKKLSVAFHKEAAKFFTTRNKSFFFFFLMSKLMEHMDLCELYRHVQADSLATLGLFAYLGKRTRIFLSGKSINDLDDHVKDFLSYLERGSLFIFPELSSILVYQLFMEVVTDEIGWLDFYAPFACINNQERRSQSLLTICLEDYWAAYDKSGSELIKFSETVVSDPTSFARSKAAIKFSIVSVAQQNSGDFMAHECPENSSPHGPSATKSIPRHEILIRKYIVKLASTSSDIWMGMRLLFTDFMVALELLLNQLRGHRVTERETKKLKRTLNDIASLIPVTILMLLPVSAIGHAAMLAAIKKYMPYLRLDVMKQLQRTKKMEVQAWSILEDTSSKIS</sequence>
<dbReference type="InterPro" id="IPR044202">
    <property type="entry name" value="LETM1/MDM38-like"/>
</dbReference>
<name>A0A922K0C3_CARIL</name>
<evidence type="ECO:0000313" key="3">
    <source>
        <dbReference type="Proteomes" id="UP000811246"/>
    </source>
</evidence>
<reference evidence="2" key="1">
    <citation type="submission" date="2021-01" db="EMBL/GenBank/DDBJ databases">
        <authorList>
            <person name="Lovell J.T."/>
            <person name="Bentley N."/>
            <person name="Bhattarai G."/>
            <person name="Jenkins J.W."/>
            <person name="Sreedasyam A."/>
            <person name="Alarcon Y."/>
            <person name="Bock C."/>
            <person name="Boston L."/>
            <person name="Carlson J."/>
            <person name="Cervantes K."/>
            <person name="Clermont K."/>
            <person name="Krom N."/>
            <person name="Kubenka K."/>
            <person name="Mamidi S."/>
            <person name="Mattison C."/>
            <person name="Monteros M."/>
            <person name="Pisani C."/>
            <person name="Plott C."/>
            <person name="Rajasekar S."/>
            <person name="Rhein H.S."/>
            <person name="Rohla C."/>
            <person name="Song M."/>
            <person name="Hilaire R.S."/>
            <person name="Shu S."/>
            <person name="Wells L."/>
            <person name="Wang X."/>
            <person name="Webber J."/>
            <person name="Heerema R.J."/>
            <person name="Klein P."/>
            <person name="Conner P."/>
            <person name="Grauke L."/>
            <person name="Grimwood J."/>
            <person name="Schmutz J."/>
            <person name="Randall J.J."/>
        </authorList>
    </citation>
    <scope>NUCLEOTIDE SEQUENCE</scope>
    <source>
        <tissue evidence="2">Leaf</tissue>
    </source>
</reference>
<dbReference type="Proteomes" id="UP000811246">
    <property type="component" value="Chromosome 2"/>
</dbReference>
<feature type="transmembrane region" description="Helical" evidence="1">
    <location>
        <begin position="451"/>
        <end position="477"/>
    </location>
</feature>
<accession>A0A922K0C3</accession>
<dbReference type="PANTHER" id="PTHR14009">
    <property type="entry name" value="LEUCINE ZIPPER-EF-HAND CONTAINING TRANSMEMBRANE PROTEIN"/>
    <property type="match status" value="1"/>
</dbReference>
<organism evidence="2 3">
    <name type="scientific">Carya illinoinensis</name>
    <name type="common">Pecan</name>
    <dbReference type="NCBI Taxonomy" id="32201"/>
    <lineage>
        <taxon>Eukaryota</taxon>
        <taxon>Viridiplantae</taxon>
        <taxon>Streptophyta</taxon>
        <taxon>Embryophyta</taxon>
        <taxon>Tracheophyta</taxon>
        <taxon>Spermatophyta</taxon>
        <taxon>Magnoliopsida</taxon>
        <taxon>eudicotyledons</taxon>
        <taxon>Gunneridae</taxon>
        <taxon>Pentapetalae</taxon>
        <taxon>rosids</taxon>
        <taxon>fabids</taxon>
        <taxon>Fagales</taxon>
        <taxon>Juglandaceae</taxon>
        <taxon>Carya</taxon>
    </lineage>
</organism>
<dbReference type="GO" id="GO:0030003">
    <property type="term" value="P:intracellular monoatomic cation homeostasis"/>
    <property type="evidence" value="ECO:0007669"/>
    <property type="project" value="TreeGrafter"/>
</dbReference>
<evidence type="ECO:0008006" key="4">
    <source>
        <dbReference type="Google" id="ProtNLM"/>
    </source>
</evidence>
<dbReference type="GO" id="GO:0005743">
    <property type="term" value="C:mitochondrial inner membrane"/>
    <property type="evidence" value="ECO:0007669"/>
    <property type="project" value="InterPro"/>
</dbReference>
<feature type="transmembrane region" description="Helical" evidence="1">
    <location>
        <begin position="85"/>
        <end position="103"/>
    </location>
</feature>
<evidence type="ECO:0000313" key="2">
    <source>
        <dbReference type="EMBL" id="KAG6727838.1"/>
    </source>
</evidence>
<protein>
    <recommendedName>
        <fullName evidence="4">LETM1-like protein</fullName>
    </recommendedName>
</protein>
<keyword evidence="1" id="KW-0812">Transmembrane</keyword>
<gene>
    <name evidence="2" type="ORF">I3842_02G144400</name>
</gene>
<dbReference type="AlphaFoldDB" id="A0A922K0C3"/>